<feature type="domain" description="Mur ligase N-terminal catalytic" evidence="10">
    <location>
        <begin position="78"/>
        <end position="125"/>
    </location>
</feature>
<dbReference type="InterPro" id="IPR013221">
    <property type="entry name" value="Mur_ligase_cen"/>
</dbReference>
<feature type="binding site" evidence="7">
    <location>
        <position position="533"/>
    </location>
    <ligand>
        <name>meso-2,6-diaminopimelate</name>
        <dbReference type="ChEBI" id="CHEBI:57791"/>
    </ligand>
</feature>
<dbReference type="SUPFAM" id="SSF53623">
    <property type="entry name" value="MurD-like peptide ligases, catalytic domain"/>
    <property type="match status" value="1"/>
</dbReference>
<feature type="binding site" evidence="7">
    <location>
        <begin position="217"/>
        <end position="218"/>
    </location>
    <ligand>
        <name>UDP-N-acetyl-alpha-D-muramoyl-L-alanyl-D-glutamate</name>
        <dbReference type="ChEBI" id="CHEBI:83900"/>
    </ligand>
</feature>
<dbReference type="GO" id="GO:0051301">
    <property type="term" value="P:cell division"/>
    <property type="evidence" value="ECO:0007669"/>
    <property type="project" value="UniProtKB-KW"/>
</dbReference>
<organism evidence="13 14">
    <name type="scientific">Pseudonocardia endophytica</name>
    <dbReference type="NCBI Taxonomy" id="401976"/>
    <lineage>
        <taxon>Bacteria</taxon>
        <taxon>Bacillati</taxon>
        <taxon>Actinomycetota</taxon>
        <taxon>Actinomycetes</taxon>
        <taxon>Pseudonocardiales</taxon>
        <taxon>Pseudonocardiaceae</taxon>
        <taxon>Pseudonocardia</taxon>
    </lineage>
</organism>
<protein>
    <recommendedName>
        <fullName evidence="7">UDP-N-acetylmuramoyl-L-alanyl-D-glutamate--2,6-diaminopimelate ligase</fullName>
        <ecNumber evidence="7">6.3.2.13</ecNumber>
    </recommendedName>
    <alternativeName>
        <fullName evidence="7">Meso-A2pm-adding enzyme</fullName>
    </alternativeName>
    <alternativeName>
        <fullName evidence="7">Meso-diaminopimelate-adding enzyme</fullName>
    </alternativeName>
    <alternativeName>
        <fullName evidence="7">UDP-MurNAc-L-Ala-D-Glu:meso-diaminopimelate ligase</fullName>
    </alternativeName>
    <alternativeName>
        <fullName evidence="7">UDP-MurNAc-tripeptide synthetase</fullName>
    </alternativeName>
    <alternativeName>
        <fullName evidence="7">UDP-N-acetylmuramyl-tripeptide synthetase</fullName>
    </alternativeName>
</protein>
<dbReference type="Pfam" id="PF08245">
    <property type="entry name" value="Mur_ligase_M"/>
    <property type="match status" value="1"/>
</dbReference>
<dbReference type="Proteomes" id="UP000295560">
    <property type="component" value="Unassembled WGS sequence"/>
</dbReference>
<evidence type="ECO:0000259" key="12">
    <source>
        <dbReference type="Pfam" id="PF08245"/>
    </source>
</evidence>
<proteinExistence type="inferred from homology"/>
<dbReference type="Gene3D" id="3.40.1390.10">
    <property type="entry name" value="MurE/MurF, N-terminal domain"/>
    <property type="match status" value="1"/>
</dbReference>
<dbReference type="InterPro" id="IPR000713">
    <property type="entry name" value="Mur_ligase_N"/>
</dbReference>
<dbReference type="InterPro" id="IPR005761">
    <property type="entry name" value="UDP-N-AcMur-Glu-dNH2Pim_ligase"/>
</dbReference>
<dbReference type="NCBIfam" id="NF001124">
    <property type="entry name" value="PRK00139.1-2"/>
    <property type="match status" value="1"/>
</dbReference>
<evidence type="ECO:0000256" key="5">
    <source>
        <dbReference type="ARBA" id="ARBA00023306"/>
    </source>
</evidence>
<evidence type="ECO:0000256" key="4">
    <source>
        <dbReference type="ARBA" id="ARBA00022984"/>
    </source>
</evidence>
<evidence type="ECO:0000256" key="1">
    <source>
        <dbReference type="ARBA" id="ARBA00005898"/>
    </source>
</evidence>
<dbReference type="Gene3D" id="3.90.190.20">
    <property type="entry name" value="Mur ligase, C-terminal domain"/>
    <property type="match status" value="1"/>
</dbReference>
<comment type="pathway">
    <text evidence="7 8">Cell wall biogenesis; peptidoglycan biosynthesis.</text>
</comment>
<dbReference type="Gene3D" id="3.40.1190.10">
    <property type="entry name" value="Mur-like, catalytic domain"/>
    <property type="match status" value="1"/>
</dbReference>
<dbReference type="UniPathway" id="UPA00219"/>
<dbReference type="NCBIfam" id="TIGR01085">
    <property type="entry name" value="murE"/>
    <property type="match status" value="1"/>
</dbReference>
<comment type="subcellular location">
    <subcellularLocation>
        <location evidence="7 8">Cytoplasm</location>
    </subcellularLocation>
</comment>
<feature type="domain" description="Mur ligase central" evidence="12">
    <location>
        <begin position="168"/>
        <end position="378"/>
    </location>
</feature>
<keyword evidence="5 7" id="KW-0131">Cell cycle</keyword>
<keyword evidence="7" id="KW-0460">Magnesium</keyword>
<evidence type="ECO:0000256" key="8">
    <source>
        <dbReference type="RuleBase" id="RU004135"/>
    </source>
</evidence>
<dbReference type="InterPro" id="IPR036615">
    <property type="entry name" value="Mur_ligase_C_dom_sf"/>
</dbReference>
<keyword evidence="14" id="KW-1185">Reference proteome</keyword>
<evidence type="ECO:0000259" key="11">
    <source>
        <dbReference type="Pfam" id="PF02875"/>
    </source>
</evidence>
<dbReference type="HAMAP" id="MF_00208">
    <property type="entry name" value="MurE"/>
    <property type="match status" value="1"/>
</dbReference>
<comment type="catalytic activity">
    <reaction evidence="7">
        <text>UDP-N-acetyl-alpha-D-muramoyl-L-alanyl-D-glutamate + meso-2,6-diaminopimelate + ATP = UDP-N-acetyl-alpha-D-muramoyl-L-alanyl-gamma-D-glutamyl-meso-2,6-diaminopimelate + ADP + phosphate + H(+)</text>
        <dbReference type="Rhea" id="RHEA:23676"/>
        <dbReference type="ChEBI" id="CHEBI:15378"/>
        <dbReference type="ChEBI" id="CHEBI:30616"/>
        <dbReference type="ChEBI" id="CHEBI:43474"/>
        <dbReference type="ChEBI" id="CHEBI:57791"/>
        <dbReference type="ChEBI" id="CHEBI:83900"/>
        <dbReference type="ChEBI" id="CHEBI:83905"/>
        <dbReference type="ChEBI" id="CHEBI:456216"/>
        <dbReference type="EC" id="6.3.2.13"/>
    </reaction>
</comment>
<evidence type="ECO:0000256" key="6">
    <source>
        <dbReference type="ARBA" id="ARBA00023316"/>
    </source>
</evidence>
<dbReference type="AlphaFoldDB" id="A0A4R1HY83"/>
<dbReference type="GO" id="GO:0008765">
    <property type="term" value="F:UDP-N-acetylmuramoylalanyl-D-glutamate-2,6-diaminopimelate ligase activity"/>
    <property type="evidence" value="ECO:0007669"/>
    <property type="project" value="UniProtKB-UniRule"/>
</dbReference>
<comment type="PTM">
    <text evidence="7">Carboxylation is probably crucial for Mg(2+) binding and, consequently, for the gamma-phosphate positioning of ATP.</text>
</comment>
<dbReference type="InterPro" id="IPR036565">
    <property type="entry name" value="Mur-like_cat_sf"/>
</dbReference>
<dbReference type="SUPFAM" id="SSF63418">
    <property type="entry name" value="MurE/MurF N-terminal domain"/>
    <property type="match status" value="1"/>
</dbReference>
<dbReference type="GO" id="GO:0008360">
    <property type="term" value="P:regulation of cell shape"/>
    <property type="evidence" value="ECO:0007669"/>
    <property type="project" value="UniProtKB-KW"/>
</dbReference>
<comment type="caution">
    <text evidence="7">Lacks conserved residue(s) required for the propagation of feature annotation.</text>
</comment>
<feature type="binding site" evidence="7">
    <location>
        <begin position="170"/>
        <end position="176"/>
    </location>
    <ligand>
        <name>ATP</name>
        <dbReference type="ChEBI" id="CHEBI:30616"/>
    </ligand>
</feature>
<dbReference type="SUPFAM" id="SSF53244">
    <property type="entry name" value="MurD-like peptide ligases, peptide-binding domain"/>
    <property type="match status" value="1"/>
</dbReference>
<comment type="cofactor">
    <cofactor evidence="7">
        <name>Mg(2+)</name>
        <dbReference type="ChEBI" id="CHEBI:18420"/>
    </cofactor>
</comment>
<comment type="similarity">
    <text evidence="1 7">Belongs to the MurCDEF family. MurE subfamily.</text>
</comment>
<dbReference type="NCBIfam" id="NF001126">
    <property type="entry name" value="PRK00139.1-4"/>
    <property type="match status" value="1"/>
</dbReference>
<keyword evidence="2 7" id="KW-0132">Cell division</keyword>
<dbReference type="PANTHER" id="PTHR23135">
    <property type="entry name" value="MUR LIGASE FAMILY MEMBER"/>
    <property type="match status" value="1"/>
</dbReference>
<keyword evidence="7 13" id="KW-0436">Ligase</keyword>
<evidence type="ECO:0000313" key="14">
    <source>
        <dbReference type="Proteomes" id="UP000295560"/>
    </source>
</evidence>
<keyword evidence="3 7" id="KW-0133">Cell shape</keyword>
<accession>A0A4R1HY83</accession>
<dbReference type="GO" id="GO:0005524">
    <property type="term" value="F:ATP binding"/>
    <property type="evidence" value="ECO:0007669"/>
    <property type="project" value="UniProtKB-UniRule"/>
</dbReference>
<dbReference type="PANTHER" id="PTHR23135:SF4">
    <property type="entry name" value="UDP-N-ACETYLMURAMOYL-L-ALANYL-D-GLUTAMATE--2,6-DIAMINOPIMELATE LIGASE MURE HOMOLOG, CHLOROPLASTIC"/>
    <property type="match status" value="1"/>
</dbReference>
<feature type="binding site" evidence="7">
    <location>
        <position position="451"/>
    </location>
    <ligand>
        <name>meso-2,6-diaminopimelate</name>
        <dbReference type="ChEBI" id="CHEBI:57791"/>
    </ligand>
</feature>
<name>A0A4R1HY83_PSEEN</name>
<dbReference type="InterPro" id="IPR035911">
    <property type="entry name" value="MurE/MurF_N"/>
</dbReference>
<feature type="binding site" evidence="7">
    <location>
        <position position="252"/>
    </location>
    <ligand>
        <name>UDP-N-acetyl-alpha-D-muramoyl-L-alanyl-D-glutamate</name>
        <dbReference type="ChEBI" id="CHEBI:83900"/>
    </ligand>
</feature>
<keyword evidence="4 7" id="KW-0573">Peptidoglycan synthesis</keyword>
<dbReference type="EC" id="6.3.2.13" evidence="7"/>
<gene>
    <name evidence="7" type="primary">murE</name>
    <name evidence="13" type="ORF">EV378_0836</name>
</gene>
<comment type="function">
    <text evidence="7">Catalyzes the addition of meso-diaminopimelic acid to the nucleotide precursor UDP-N-acetylmuramoyl-L-alanyl-D-glutamate (UMAG) in the biosynthesis of bacterial cell-wall peptidoglycan.</text>
</comment>
<keyword evidence="6 7" id="KW-0961">Cell wall biogenesis/degradation</keyword>
<evidence type="ECO:0000256" key="7">
    <source>
        <dbReference type="HAMAP-Rule" id="MF_00208"/>
    </source>
</evidence>
<feature type="region of interest" description="Disordered" evidence="9">
    <location>
        <begin position="1"/>
        <end position="28"/>
    </location>
</feature>
<evidence type="ECO:0000259" key="10">
    <source>
        <dbReference type="Pfam" id="PF01225"/>
    </source>
</evidence>
<evidence type="ECO:0000313" key="13">
    <source>
        <dbReference type="EMBL" id="TCK25039.1"/>
    </source>
</evidence>
<evidence type="ECO:0000256" key="9">
    <source>
        <dbReference type="SAM" id="MobiDB-lite"/>
    </source>
</evidence>
<keyword evidence="7" id="KW-0547">Nucleotide-binding</keyword>
<evidence type="ECO:0000256" key="3">
    <source>
        <dbReference type="ARBA" id="ARBA00022960"/>
    </source>
</evidence>
<feature type="binding site" evidence="7">
    <location>
        <position position="83"/>
    </location>
    <ligand>
        <name>UDP-N-acetyl-alpha-D-muramoyl-L-alanyl-D-glutamate</name>
        <dbReference type="ChEBI" id="CHEBI:83900"/>
    </ligand>
</feature>
<dbReference type="Pfam" id="PF01225">
    <property type="entry name" value="Mur_ligase"/>
    <property type="match status" value="1"/>
</dbReference>
<sequence>MLPPGPSEPAGNLRRVSTARVPTHQEGAVPRETPMVTLPDRPSDVRPVDVAVLARIAGADLNPGSGAGPVLDAAVRPVTGVTLRAAEVRPGDLFAALPGARAHGADFAGHALSAGAVAILTDPDGLARPDVRSSGVPVLVRSAPREVVGPVSAAVYGEPTARMRVLGITGTSGKTTVGHLLEAGLVAAGRSSGLLGTVRTRVTVPGAEPRALPSAFTTPEAPDLQAMFAVMLEAGVTDVAMEVSSHALALGRVGGTRFAVGGFTNLSQDHLDFHPTMSDYFEAKATLFGGSVGTDPADRAVVCVDDGWGRQLADRRTDAVTVSTDPSVHATWTARDVQSHPDGTQTFVAQGPDGLAQDVTLALPGAYNVANALVALAVLDADGIPPAVAAEGFATLAVPGRMQRVDAGQDFLAVVDYAHKPAAVAALLDALRAQVPSSARVITVLGCGGDRDRAKRPMMGAAATLRSDLLVVTDDNPRTEDPAEIRAEMLAGAMAEPARGELVEIGDRRAAIVHAVRAARPGDVVVVAGKGHETGQERGSVKYPFDDVDEVVAAIVETDR</sequence>
<comment type="caution">
    <text evidence="13">The sequence shown here is derived from an EMBL/GenBank/DDBJ whole genome shotgun (WGS) entry which is preliminary data.</text>
</comment>
<reference evidence="13 14" key="1">
    <citation type="submission" date="2019-03" db="EMBL/GenBank/DDBJ databases">
        <title>Sequencing the genomes of 1000 actinobacteria strains.</title>
        <authorList>
            <person name="Klenk H.-P."/>
        </authorList>
    </citation>
    <scope>NUCLEOTIDE SEQUENCE [LARGE SCALE GENOMIC DNA]</scope>
    <source>
        <strain evidence="13 14">DSM 44969</strain>
    </source>
</reference>
<dbReference type="Pfam" id="PF02875">
    <property type="entry name" value="Mur_ligase_C"/>
    <property type="match status" value="1"/>
</dbReference>
<dbReference type="GO" id="GO:0005737">
    <property type="term" value="C:cytoplasm"/>
    <property type="evidence" value="ECO:0007669"/>
    <property type="project" value="UniProtKB-SubCell"/>
</dbReference>
<keyword evidence="7" id="KW-0963">Cytoplasm</keyword>
<keyword evidence="7" id="KW-0067">ATP-binding</keyword>
<dbReference type="GO" id="GO:0009252">
    <property type="term" value="P:peptidoglycan biosynthetic process"/>
    <property type="evidence" value="ECO:0007669"/>
    <property type="project" value="UniProtKB-UniRule"/>
</dbReference>
<feature type="short sequence motif" description="Meso-diaminopimelate recognition motif" evidence="7">
    <location>
        <begin position="475"/>
        <end position="478"/>
    </location>
</feature>
<feature type="binding site" evidence="7">
    <location>
        <position position="529"/>
    </location>
    <ligand>
        <name>meso-2,6-diaminopimelate</name>
        <dbReference type="ChEBI" id="CHEBI:57791"/>
    </ligand>
</feature>
<dbReference type="GO" id="GO:0000287">
    <property type="term" value="F:magnesium ion binding"/>
    <property type="evidence" value="ECO:0007669"/>
    <property type="project" value="UniProtKB-UniRule"/>
</dbReference>
<feature type="binding site" evidence="7">
    <location>
        <position position="244"/>
    </location>
    <ligand>
        <name>UDP-N-acetyl-alpha-D-muramoyl-L-alanyl-D-glutamate</name>
        <dbReference type="ChEBI" id="CHEBI:83900"/>
    </ligand>
</feature>
<dbReference type="GO" id="GO:0071555">
    <property type="term" value="P:cell wall organization"/>
    <property type="evidence" value="ECO:0007669"/>
    <property type="project" value="UniProtKB-KW"/>
</dbReference>
<dbReference type="EMBL" id="SMFZ01000001">
    <property type="protein sequence ID" value="TCK25039.1"/>
    <property type="molecule type" value="Genomic_DNA"/>
</dbReference>
<feature type="binding site" evidence="7">
    <location>
        <begin position="475"/>
        <end position="478"/>
    </location>
    <ligand>
        <name>meso-2,6-diaminopimelate</name>
        <dbReference type="ChEBI" id="CHEBI:57791"/>
    </ligand>
</feature>
<evidence type="ECO:0000256" key="2">
    <source>
        <dbReference type="ARBA" id="ARBA00022618"/>
    </source>
</evidence>
<dbReference type="InterPro" id="IPR004101">
    <property type="entry name" value="Mur_ligase_C"/>
</dbReference>
<feature type="domain" description="Mur ligase C-terminal" evidence="11">
    <location>
        <begin position="400"/>
        <end position="531"/>
    </location>
</feature>
<feature type="modified residue" description="N6-carboxylysine" evidence="7">
    <location>
        <position position="284"/>
    </location>
</feature>